<organism evidence="1 2">
    <name type="scientific">Tropicimonas aquimaris</name>
    <dbReference type="NCBI Taxonomy" id="914152"/>
    <lineage>
        <taxon>Bacteria</taxon>
        <taxon>Pseudomonadati</taxon>
        <taxon>Pseudomonadota</taxon>
        <taxon>Alphaproteobacteria</taxon>
        <taxon>Rhodobacterales</taxon>
        <taxon>Roseobacteraceae</taxon>
        <taxon>Tropicimonas</taxon>
    </lineage>
</organism>
<dbReference type="Proteomes" id="UP001597108">
    <property type="component" value="Unassembled WGS sequence"/>
</dbReference>
<evidence type="ECO:0000313" key="2">
    <source>
        <dbReference type="Proteomes" id="UP001597108"/>
    </source>
</evidence>
<keyword evidence="2" id="KW-1185">Reference proteome</keyword>
<name>A0ABW3ISV8_9RHOB</name>
<proteinExistence type="predicted"/>
<evidence type="ECO:0000313" key="1">
    <source>
        <dbReference type="EMBL" id="MFD0981251.1"/>
    </source>
</evidence>
<gene>
    <name evidence="1" type="ORF">ACFQ2S_16560</name>
</gene>
<accession>A0ABW3ISV8</accession>
<sequence>MESPQDIARKIRRLSSAGGQGNRGRLLRAFGGRSLLASLLLEVDETILPRTLRIGNGSGSEIVLSAANRRLLQASAGSSTGRGGVEIEPDSQDPDSMNALLDLLEDFIAGSETLRVRSEAPGSATSGLIGVSARRLSDTWGAPMYPPEAPSLPEQLDAVLMEHRSGIVAWQRRQDGQTDCGGDACFYDDLGPLSATLEKRALRLSRTLSDLSRERCLFMFDHHGEAGHDVILASLDGAVLTLLVRPEAQAPLASALRDLLHGWPAVRAA</sequence>
<dbReference type="EMBL" id="JBHTJT010000038">
    <property type="protein sequence ID" value="MFD0981251.1"/>
    <property type="molecule type" value="Genomic_DNA"/>
</dbReference>
<reference evidence="2" key="1">
    <citation type="journal article" date="2019" name="Int. J. Syst. Evol. Microbiol.">
        <title>The Global Catalogue of Microorganisms (GCM) 10K type strain sequencing project: providing services to taxonomists for standard genome sequencing and annotation.</title>
        <authorList>
            <consortium name="The Broad Institute Genomics Platform"/>
            <consortium name="The Broad Institute Genome Sequencing Center for Infectious Disease"/>
            <person name="Wu L."/>
            <person name="Ma J."/>
        </authorList>
    </citation>
    <scope>NUCLEOTIDE SEQUENCE [LARGE SCALE GENOMIC DNA]</scope>
    <source>
        <strain evidence="2">CCUG 60524</strain>
    </source>
</reference>
<comment type="caution">
    <text evidence="1">The sequence shown here is derived from an EMBL/GenBank/DDBJ whole genome shotgun (WGS) entry which is preliminary data.</text>
</comment>
<protein>
    <submittedName>
        <fullName evidence="1">Uncharacterized protein</fullName>
    </submittedName>
</protein>
<dbReference type="RefSeq" id="WP_386076129.1">
    <property type="nucleotide sequence ID" value="NZ_JBHTJT010000038.1"/>
</dbReference>